<organism evidence="1 2">
    <name type="scientific">Steccherinum ochraceum</name>
    <dbReference type="NCBI Taxonomy" id="92696"/>
    <lineage>
        <taxon>Eukaryota</taxon>
        <taxon>Fungi</taxon>
        <taxon>Dikarya</taxon>
        <taxon>Basidiomycota</taxon>
        <taxon>Agaricomycotina</taxon>
        <taxon>Agaricomycetes</taxon>
        <taxon>Polyporales</taxon>
        <taxon>Steccherinaceae</taxon>
        <taxon>Steccherinum</taxon>
    </lineage>
</organism>
<dbReference type="EMBL" id="RWJN01000566">
    <property type="protein sequence ID" value="TCD60636.1"/>
    <property type="molecule type" value="Genomic_DNA"/>
</dbReference>
<proteinExistence type="predicted"/>
<dbReference type="Proteomes" id="UP000292702">
    <property type="component" value="Unassembled WGS sequence"/>
</dbReference>
<evidence type="ECO:0000313" key="2">
    <source>
        <dbReference type="Proteomes" id="UP000292702"/>
    </source>
</evidence>
<gene>
    <name evidence="1" type="ORF">EIP91_009753</name>
</gene>
<accession>A0A4R0R3J3</accession>
<keyword evidence="2" id="KW-1185">Reference proteome</keyword>
<evidence type="ECO:0000313" key="1">
    <source>
        <dbReference type="EMBL" id="TCD60636.1"/>
    </source>
</evidence>
<protein>
    <submittedName>
        <fullName evidence="1">Uncharacterized protein</fullName>
    </submittedName>
</protein>
<comment type="caution">
    <text evidence="1">The sequence shown here is derived from an EMBL/GenBank/DDBJ whole genome shotgun (WGS) entry which is preliminary data.</text>
</comment>
<dbReference type="AlphaFoldDB" id="A0A4R0R3J3"/>
<name>A0A4R0R3J3_9APHY</name>
<sequence length="102" mass="11100">MMFCFGGTERSKFWKDERAGTTLALSGSTSSAFTVQFKFPTLKIPRIVAAANRQSKTNRIDRTPSTFQVVGEDSLSLPPSRGSAGGFYVTSTCAIPHRCIAF</sequence>
<reference evidence="1 2" key="1">
    <citation type="submission" date="2018-11" db="EMBL/GenBank/DDBJ databases">
        <title>Genome assembly of Steccherinum ochraceum LE-BIN_3174, the white-rot fungus of the Steccherinaceae family (The Residual Polyporoid clade, Polyporales, Basidiomycota).</title>
        <authorList>
            <person name="Fedorova T.V."/>
            <person name="Glazunova O.A."/>
            <person name="Landesman E.O."/>
            <person name="Moiseenko K.V."/>
            <person name="Psurtseva N.V."/>
            <person name="Savinova O.S."/>
            <person name="Shakhova N.V."/>
            <person name="Tyazhelova T.V."/>
            <person name="Vasina D.V."/>
        </authorList>
    </citation>
    <scope>NUCLEOTIDE SEQUENCE [LARGE SCALE GENOMIC DNA]</scope>
    <source>
        <strain evidence="1 2">LE-BIN_3174</strain>
    </source>
</reference>